<evidence type="ECO:0000313" key="4">
    <source>
        <dbReference type="Proteomes" id="UP000298860"/>
    </source>
</evidence>
<dbReference type="SMART" id="SM00530">
    <property type="entry name" value="HTH_XRE"/>
    <property type="match status" value="1"/>
</dbReference>
<sequence>MARPPTLAARRLGRELNRLRNEAGLSIDEAAARTGLSTSKISRSENALVRVASDDARTMCEAYGADTATVERLAALARASRKRGWWVPYKVDDHLAAFLELEDEAVSESAWTIDIVTGLLQTEDYAHALVRAGNPHMSAEDVKARVELRMRRQERRLNDIMLWAVIGEPALMYPVGGAAVMRHQLEHLLDAAERPNVVVQILPFSAGATVAMGSPFHLFDLGQRGPVTAHVDYHTGSVYVEDKDEVEQYNRTFQHLTASALSAADSRQRIVRAVEEMR</sequence>
<accession>A0A4D4J210</accession>
<evidence type="ECO:0000256" key="1">
    <source>
        <dbReference type="SAM" id="Phobius"/>
    </source>
</evidence>
<feature type="transmembrane region" description="Helical" evidence="1">
    <location>
        <begin position="160"/>
        <end position="181"/>
    </location>
</feature>
<keyword evidence="1" id="KW-1133">Transmembrane helix</keyword>
<dbReference type="Pfam" id="PF19054">
    <property type="entry name" value="DUF5753"/>
    <property type="match status" value="1"/>
</dbReference>
<dbReference type="GO" id="GO:0003677">
    <property type="term" value="F:DNA binding"/>
    <property type="evidence" value="ECO:0007669"/>
    <property type="project" value="InterPro"/>
</dbReference>
<keyword evidence="4" id="KW-1185">Reference proteome</keyword>
<gene>
    <name evidence="3" type="ORF">GTS_08330</name>
</gene>
<evidence type="ECO:0000313" key="3">
    <source>
        <dbReference type="EMBL" id="GDY29200.1"/>
    </source>
</evidence>
<dbReference type="Gene3D" id="1.10.260.40">
    <property type="entry name" value="lambda repressor-like DNA-binding domains"/>
    <property type="match status" value="1"/>
</dbReference>
<dbReference type="PROSITE" id="PS50943">
    <property type="entry name" value="HTH_CROC1"/>
    <property type="match status" value="1"/>
</dbReference>
<protein>
    <submittedName>
        <fullName evidence="3">Transcriptional regulator</fullName>
    </submittedName>
</protein>
<keyword evidence="1" id="KW-0472">Membrane</keyword>
<dbReference type="InterPro" id="IPR043917">
    <property type="entry name" value="DUF5753"/>
</dbReference>
<dbReference type="SUPFAM" id="SSF47413">
    <property type="entry name" value="lambda repressor-like DNA-binding domains"/>
    <property type="match status" value="1"/>
</dbReference>
<dbReference type="RefSeq" id="WP_192909382.1">
    <property type="nucleotide sequence ID" value="NZ_BJFL01000003.1"/>
</dbReference>
<dbReference type="InterPro" id="IPR010982">
    <property type="entry name" value="Lambda_DNA-bd_dom_sf"/>
</dbReference>
<feature type="domain" description="HTH cro/C1-type" evidence="2">
    <location>
        <begin position="16"/>
        <end position="70"/>
    </location>
</feature>
<organism evidence="3 4">
    <name type="scientific">Gandjariella thermophila</name>
    <dbReference type="NCBI Taxonomy" id="1931992"/>
    <lineage>
        <taxon>Bacteria</taxon>
        <taxon>Bacillati</taxon>
        <taxon>Actinomycetota</taxon>
        <taxon>Actinomycetes</taxon>
        <taxon>Pseudonocardiales</taxon>
        <taxon>Pseudonocardiaceae</taxon>
        <taxon>Gandjariella</taxon>
    </lineage>
</organism>
<evidence type="ECO:0000259" key="2">
    <source>
        <dbReference type="PROSITE" id="PS50943"/>
    </source>
</evidence>
<feature type="transmembrane region" description="Helical" evidence="1">
    <location>
        <begin position="201"/>
        <end position="219"/>
    </location>
</feature>
<reference evidence="4" key="1">
    <citation type="submission" date="2019-04" db="EMBL/GenBank/DDBJ databases">
        <title>Draft genome sequence of Pseudonocardiaceae bacterium SL3-2-4.</title>
        <authorList>
            <person name="Ningsih F."/>
            <person name="Yokota A."/>
            <person name="Sakai Y."/>
            <person name="Nanatani K."/>
            <person name="Yabe S."/>
            <person name="Oetari A."/>
            <person name="Sjamsuridzal W."/>
        </authorList>
    </citation>
    <scope>NUCLEOTIDE SEQUENCE [LARGE SCALE GENOMIC DNA]</scope>
    <source>
        <strain evidence="4">SL3-2-4</strain>
    </source>
</reference>
<dbReference type="InterPro" id="IPR001387">
    <property type="entry name" value="Cro/C1-type_HTH"/>
</dbReference>
<dbReference type="EMBL" id="BJFL01000003">
    <property type="protein sequence ID" value="GDY29200.1"/>
    <property type="molecule type" value="Genomic_DNA"/>
</dbReference>
<keyword evidence="1" id="KW-0812">Transmembrane</keyword>
<name>A0A4D4J210_9PSEU</name>
<proteinExistence type="predicted"/>
<comment type="caution">
    <text evidence="3">The sequence shown here is derived from an EMBL/GenBank/DDBJ whole genome shotgun (WGS) entry which is preliminary data.</text>
</comment>
<dbReference type="Pfam" id="PF13560">
    <property type="entry name" value="HTH_31"/>
    <property type="match status" value="1"/>
</dbReference>
<dbReference type="AlphaFoldDB" id="A0A4D4J210"/>
<dbReference type="Proteomes" id="UP000298860">
    <property type="component" value="Unassembled WGS sequence"/>
</dbReference>
<dbReference type="CDD" id="cd00093">
    <property type="entry name" value="HTH_XRE"/>
    <property type="match status" value="1"/>
</dbReference>